<evidence type="ECO:0000313" key="6">
    <source>
        <dbReference type="EMBL" id="ATL46290.1"/>
    </source>
</evidence>
<dbReference type="GO" id="GO:0016020">
    <property type="term" value="C:membrane"/>
    <property type="evidence" value="ECO:0007669"/>
    <property type="project" value="UniProtKB-SubCell"/>
</dbReference>
<evidence type="ECO:0000256" key="3">
    <source>
        <dbReference type="ARBA" id="ARBA00022989"/>
    </source>
</evidence>
<comment type="subcellular location">
    <subcellularLocation>
        <location evidence="1">Membrane</location>
        <topology evidence="1">Multi-pass membrane protein</topology>
    </subcellularLocation>
</comment>
<dbReference type="InterPro" id="IPR003825">
    <property type="entry name" value="Colicin-V_CvpA"/>
</dbReference>
<gene>
    <name evidence="6" type="ORF">COR50_03385</name>
</gene>
<dbReference type="Proteomes" id="UP000220133">
    <property type="component" value="Chromosome"/>
</dbReference>
<dbReference type="AlphaFoldDB" id="A0A291QQQ7"/>
<keyword evidence="4 5" id="KW-0472">Membrane</keyword>
<reference evidence="6 7" key="1">
    <citation type="submission" date="2017-10" db="EMBL/GenBank/DDBJ databases">
        <title>Paenichitinophaga pekingensis gen. nov., sp. nov., isolated from activated sludge.</title>
        <authorList>
            <person name="Jin D."/>
            <person name="Kong X."/>
            <person name="Deng Y."/>
            <person name="Bai Z."/>
        </authorList>
    </citation>
    <scope>NUCLEOTIDE SEQUENCE [LARGE SCALE GENOMIC DNA]</scope>
    <source>
        <strain evidence="6 7">13</strain>
    </source>
</reference>
<organism evidence="6 7">
    <name type="scientific">Chitinophaga caeni</name>
    <dbReference type="NCBI Taxonomy" id="2029983"/>
    <lineage>
        <taxon>Bacteria</taxon>
        <taxon>Pseudomonadati</taxon>
        <taxon>Bacteroidota</taxon>
        <taxon>Chitinophagia</taxon>
        <taxon>Chitinophagales</taxon>
        <taxon>Chitinophagaceae</taxon>
        <taxon>Chitinophaga</taxon>
    </lineage>
</organism>
<evidence type="ECO:0000313" key="7">
    <source>
        <dbReference type="Proteomes" id="UP000220133"/>
    </source>
</evidence>
<proteinExistence type="predicted"/>
<dbReference type="PANTHER" id="PTHR37306">
    <property type="entry name" value="COLICIN V PRODUCTION PROTEIN"/>
    <property type="match status" value="1"/>
</dbReference>
<name>A0A291QQQ7_9BACT</name>
<dbReference type="Pfam" id="PF02674">
    <property type="entry name" value="Colicin_V"/>
    <property type="match status" value="1"/>
</dbReference>
<dbReference type="GO" id="GO:0009403">
    <property type="term" value="P:toxin biosynthetic process"/>
    <property type="evidence" value="ECO:0007669"/>
    <property type="project" value="InterPro"/>
</dbReference>
<feature type="transmembrane region" description="Helical" evidence="5">
    <location>
        <begin position="21"/>
        <end position="41"/>
    </location>
</feature>
<evidence type="ECO:0000256" key="2">
    <source>
        <dbReference type="ARBA" id="ARBA00022692"/>
    </source>
</evidence>
<accession>A0A291QQQ7</accession>
<dbReference type="PANTHER" id="PTHR37306:SF1">
    <property type="entry name" value="COLICIN V PRODUCTION PROTEIN"/>
    <property type="match status" value="1"/>
</dbReference>
<evidence type="ECO:0000256" key="4">
    <source>
        <dbReference type="ARBA" id="ARBA00023136"/>
    </source>
</evidence>
<keyword evidence="7" id="KW-1185">Reference proteome</keyword>
<dbReference type="KEGG" id="cbae:COR50_03385"/>
<feature type="transmembrane region" description="Helical" evidence="5">
    <location>
        <begin position="103"/>
        <end position="121"/>
    </location>
</feature>
<dbReference type="RefSeq" id="WP_098192678.1">
    <property type="nucleotide sequence ID" value="NZ_CP023777.1"/>
</dbReference>
<dbReference type="OrthoDB" id="1492026at2"/>
<sequence length="179" mass="19903">MGIDIIFAVIMAFAIYKGYSRGLIVAIFSFLAIILGIAAAMKLGAAVATYLQAQSGMPSRWWPIVAFLVIFIAIAIIIRIGATLLERVVELGLMGWVNKLGGILLYGALYTIVFSVLLWWANQLYWLSPDTKLQSVVYPYIEPIGPFVINSLGKVLPIFRDMFDAIQEFFEQLAHKIPS</sequence>
<evidence type="ECO:0000256" key="5">
    <source>
        <dbReference type="SAM" id="Phobius"/>
    </source>
</evidence>
<evidence type="ECO:0000256" key="1">
    <source>
        <dbReference type="ARBA" id="ARBA00004141"/>
    </source>
</evidence>
<keyword evidence="3 5" id="KW-1133">Transmembrane helix</keyword>
<protein>
    <submittedName>
        <fullName evidence="6">Colicin V production protein</fullName>
    </submittedName>
</protein>
<keyword evidence="2 5" id="KW-0812">Transmembrane</keyword>
<dbReference type="EMBL" id="CP023777">
    <property type="protein sequence ID" value="ATL46290.1"/>
    <property type="molecule type" value="Genomic_DNA"/>
</dbReference>
<feature type="transmembrane region" description="Helical" evidence="5">
    <location>
        <begin position="61"/>
        <end position="82"/>
    </location>
</feature>